<evidence type="ECO:0000313" key="5">
    <source>
        <dbReference type="Proteomes" id="UP000637002"/>
    </source>
</evidence>
<keyword evidence="3" id="KW-0560">Oxidoreductase</keyword>
<dbReference type="InterPro" id="IPR013785">
    <property type="entry name" value="Aldolase_TIM"/>
</dbReference>
<sequence>MTQSFEGNRVTEHTGTEFPIFQAPIGLISRGALVGAVSAAGGVGLMETAHMPMEEMQAEFDLVRARSNRPFGLHLMIPILAAKPEREAAVLDWVLDGRTRFVTTGYGDPTRHIKRIKDAGVTTYHLTDSLDEAVRAEDAGVDGVVLGGAEKGGGHSANGLHTFALLQKARRRLSIPIVATGGIVDGYGMAAAFALGAEGVWMGTRFITSAECPWHDNYKQAIVDAEEVIDIDMDLPIIPRKRAVRTPFAEAVARGEAGHRKNPYAGDTKRLFYEGATDQALVGCGESAVLIDEVKPAGDIVRQTVSEFWEVVTQLSNRR</sequence>
<dbReference type="EMBL" id="BMGG01000011">
    <property type="protein sequence ID" value="GGC89916.1"/>
    <property type="molecule type" value="Genomic_DNA"/>
</dbReference>
<evidence type="ECO:0000256" key="2">
    <source>
        <dbReference type="ARBA" id="ARBA00022643"/>
    </source>
</evidence>
<comment type="caution">
    <text evidence="4">The sequence shown here is derived from an EMBL/GenBank/DDBJ whole genome shotgun (WGS) entry which is preliminary data.</text>
</comment>
<dbReference type="Gene3D" id="3.20.20.70">
    <property type="entry name" value="Aldolase class I"/>
    <property type="match status" value="1"/>
</dbReference>
<evidence type="ECO:0008006" key="6">
    <source>
        <dbReference type="Google" id="ProtNLM"/>
    </source>
</evidence>
<reference evidence="4" key="1">
    <citation type="journal article" date="2014" name="Int. J. Syst. Evol. Microbiol.">
        <title>Complete genome sequence of Corynebacterium casei LMG S-19264T (=DSM 44701T), isolated from a smear-ripened cheese.</title>
        <authorList>
            <consortium name="US DOE Joint Genome Institute (JGI-PGF)"/>
            <person name="Walter F."/>
            <person name="Albersmeier A."/>
            <person name="Kalinowski J."/>
            <person name="Ruckert C."/>
        </authorList>
    </citation>
    <scope>NUCLEOTIDE SEQUENCE</scope>
    <source>
        <strain evidence="4">CGMCC 1.12919</strain>
    </source>
</reference>
<reference evidence="4" key="2">
    <citation type="submission" date="2020-09" db="EMBL/GenBank/DDBJ databases">
        <authorList>
            <person name="Sun Q."/>
            <person name="Zhou Y."/>
        </authorList>
    </citation>
    <scope>NUCLEOTIDE SEQUENCE</scope>
    <source>
        <strain evidence="4">CGMCC 1.12919</strain>
    </source>
</reference>
<dbReference type="CDD" id="cd04730">
    <property type="entry name" value="NPD_like"/>
    <property type="match status" value="1"/>
</dbReference>
<dbReference type="PANTHER" id="PTHR32332">
    <property type="entry name" value="2-NITROPROPANE DIOXYGENASE"/>
    <property type="match status" value="1"/>
</dbReference>
<dbReference type="Pfam" id="PF03060">
    <property type="entry name" value="NMO"/>
    <property type="match status" value="1"/>
</dbReference>
<proteinExistence type="predicted"/>
<evidence type="ECO:0000256" key="3">
    <source>
        <dbReference type="ARBA" id="ARBA00023002"/>
    </source>
</evidence>
<organism evidence="4 5">
    <name type="scientific">Chelatococcus reniformis</name>
    <dbReference type="NCBI Taxonomy" id="1494448"/>
    <lineage>
        <taxon>Bacteria</taxon>
        <taxon>Pseudomonadati</taxon>
        <taxon>Pseudomonadota</taxon>
        <taxon>Alphaproteobacteria</taxon>
        <taxon>Hyphomicrobiales</taxon>
        <taxon>Chelatococcaceae</taxon>
        <taxon>Chelatococcus</taxon>
    </lineage>
</organism>
<keyword evidence="1" id="KW-0285">Flavoprotein</keyword>
<dbReference type="RefSeq" id="WP_188612346.1">
    <property type="nucleotide sequence ID" value="NZ_BMGG01000011.1"/>
</dbReference>
<accession>A0A916XNN6</accession>
<gene>
    <name evidence="4" type="ORF">GCM10010994_54710</name>
</gene>
<protein>
    <recommendedName>
        <fullName evidence="6">Nitronate monooxygenase</fullName>
    </recommendedName>
</protein>
<evidence type="ECO:0000256" key="1">
    <source>
        <dbReference type="ARBA" id="ARBA00022630"/>
    </source>
</evidence>
<name>A0A916XNN6_9HYPH</name>
<keyword evidence="2" id="KW-0288">FMN</keyword>
<dbReference type="SUPFAM" id="SSF51412">
    <property type="entry name" value="Inosine monophosphate dehydrogenase (IMPDH)"/>
    <property type="match status" value="1"/>
</dbReference>
<dbReference type="PANTHER" id="PTHR32332:SF20">
    <property type="entry name" value="2-NITROPROPANE DIOXYGENASE-LIKE PROTEIN"/>
    <property type="match status" value="1"/>
</dbReference>
<dbReference type="GO" id="GO:0018580">
    <property type="term" value="F:nitronate monooxygenase activity"/>
    <property type="evidence" value="ECO:0007669"/>
    <property type="project" value="InterPro"/>
</dbReference>
<dbReference type="AlphaFoldDB" id="A0A916XNN6"/>
<dbReference type="Proteomes" id="UP000637002">
    <property type="component" value="Unassembled WGS sequence"/>
</dbReference>
<evidence type="ECO:0000313" key="4">
    <source>
        <dbReference type="EMBL" id="GGC89916.1"/>
    </source>
</evidence>
<keyword evidence="5" id="KW-1185">Reference proteome</keyword>
<dbReference type="InterPro" id="IPR004136">
    <property type="entry name" value="NMO"/>
</dbReference>